<dbReference type="RefSeq" id="WP_008541139.1">
    <property type="nucleotide sequence ID" value="NZ_JH604889.1"/>
</dbReference>
<reference evidence="5 6" key="1">
    <citation type="submission" date="2011-11" db="EMBL/GenBank/DDBJ databases">
        <authorList>
            <person name="Weinstock G."/>
            <person name="Sodergren E."/>
            <person name="Clifton S."/>
            <person name="Fulton L."/>
            <person name="Fulton B."/>
            <person name="Courtney L."/>
            <person name="Fronick C."/>
            <person name="Harrison M."/>
            <person name="Strong C."/>
            <person name="Farmer C."/>
            <person name="Delahaunty K."/>
            <person name="Markovic C."/>
            <person name="Hall O."/>
            <person name="Minx P."/>
            <person name="Tomlinson C."/>
            <person name="Mitreva M."/>
            <person name="Hou S."/>
            <person name="Chen J."/>
            <person name="Wollam A."/>
            <person name="Pepin K.H."/>
            <person name="Johnson M."/>
            <person name="Bhonagiri V."/>
            <person name="Zhang X."/>
            <person name="Suruliraj S."/>
            <person name="Warren W."/>
            <person name="Chinwalla A."/>
            <person name="Mardis E.R."/>
            <person name="Wilson R.K."/>
        </authorList>
    </citation>
    <scope>NUCLEOTIDE SEQUENCE [LARGE SCALE GENOMIC DNA]</scope>
    <source>
        <strain evidence="5 6">YIT 11816</strain>
    </source>
</reference>
<dbReference type="Proteomes" id="UP000004956">
    <property type="component" value="Unassembled WGS sequence"/>
</dbReference>
<evidence type="ECO:0000313" key="5">
    <source>
        <dbReference type="EMBL" id="EHY32045.1"/>
    </source>
</evidence>
<evidence type="ECO:0000256" key="2">
    <source>
        <dbReference type="ARBA" id="ARBA00004818"/>
    </source>
</evidence>
<name>H3KCW7_9BURK</name>
<dbReference type="AlphaFoldDB" id="H3KCW7"/>
<dbReference type="InterPro" id="IPR050155">
    <property type="entry name" value="HAD-like_hydrolase_sf"/>
</dbReference>
<proteinExistence type="inferred from homology"/>
<dbReference type="InterPro" id="IPR041492">
    <property type="entry name" value="HAD_2"/>
</dbReference>
<dbReference type="SFLD" id="SFLDS00003">
    <property type="entry name" value="Haloacid_Dehalogenase"/>
    <property type="match status" value="1"/>
</dbReference>
<dbReference type="PATRIC" id="fig|762967.3.peg.472"/>
<evidence type="ECO:0000256" key="3">
    <source>
        <dbReference type="ARBA" id="ARBA00006171"/>
    </source>
</evidence>
<evidence type="ECO:0000256" key="1">
    <source>
        <dbReference type="ARBA" id="ARBA00000830"/>
    </source>
</evidence>
<dbReference type="GO" id="GO:0006281">
    <property type="term" value="P:DNA repair"/>
    <property type="evidence" value="ECO:0007669"/>
    <property type="project" value="TreeGrafter"/>
</dbReference>
<dbReference type="EMBL" id="AFBQ01000066">
    <property type="protein sequence ID" value="EHY32045.1"/>
    <property type="molecule type" value="Genomic_DNA"/>
</dbReference>
<sequence length="251" mass="28109">MFLDKDLIIFDLDGTLIDSLGIWSLVDQMLVEELSAAHVKLTEEEAYDLRAEALGRYGEGSSAYLAYCGDLKDKFGMPGTAETIHHRRYEIAMEVLAKHVRWREGAPELLRTLKRAGKRLAIGTTTRRRNIDVYAGRNEGMIREAKIDEIFEVIKTREDVERVKPDPQVHQMIMAELGATPEKTIVIEDATAGLKAARAAGIAPVVVTERHSEVDRAVNDALALRRFESLNDILAVVKAEIAEREAREDRG</sequence>
<dbReference type="SFLD" id="SFLDG01129">
    <property type="entry name" value="C1.5:_HAD__Beta-PGM__Phosphata"/>
    <property type="match status" value="1"/>
</dbReference>
<dbReference type="NCBIfam" id="TIGR01509">
    <property type="entry name" value="HAD-SF-IA-v3"/>
    <property type="match status" value="1"/>
</dbReference>
<dbReference type="GO" id="GO:0005829">
    <property type="term" value="C:cytosol"/>
    <property type="evidence" value="ECO:0007669"/>
    <property type="project" value="TreeGrafter"/>
</dbReference>
<comment type="similarity">
    <text evidence="3">Belongs to the HAD-like hydrolase superfamily. CbbY/CbbZ/Gph/YieH family.</text>
</comment>
<dbReference type="OrthoDB" id="5293434at2"/>
<keyword evidence="5" id="KW-0378">Hydrolase</keyword>
<dbReference type="InterPro" id="IPR036412">
    <property type="entry name" value="HAD-like_sf"/>
</dbReference>
<comment type="caution">
    <text evidence="5">The sequence shown here is derived from an EMBL/GenBank/DDBJ whole genome shotgun (WGS) entry which is preliminary data.</text>
</comment>
<evidence type="ECO:0000256" key="4">
    <source>
        <dbReference type="ARBA" id="ARBA00013078"/>
    </source>
</evidence>
<dbReference type="Gene3D" id="3.40.50.1000">
    <property type="entry name" value="HAD superfamily/HAD-like"/>
    <property type="match status" value="1"/>
</dbReference>
<dbReference type="Pfam" id="PF13419">
    <property type="entry name" value="HAD_2"/>
    <property type="match status" value="1"/>
</dbReference>
<dbReference type="PANTHER" id="PTHR43434:SF1">
    <property type="entry name" value="PHOSPHOGLYCOLATE PHOSPHATASE"/>
    <property type="match status" value="1"/>
</dbReference>
<dbReference type="Gene3D" id="1.10.150.240">
    <property type="entry name" value="Putative phosphatase, domain 2"/>
    <property type="match status" value="1"/>
</dbReference>
<dbReference type="PRINTS" id="PR00413">
    <property type="entry name" value="HADHALOGNASE"/>
</dbReference>
<dbReference type="STRING" id="762967.HMPREF9440_00571"/>
<dbReference type="InterPro" id="IPR006439">
    <property type="entry name" value="HAD-SF_hydro_IA"/>
</dbReference>
<dbReference type="InterPro" id="IPR023198">
    <property type="entry name" value="PGP-like_dom2"/>
</dbReference>
<protein>
    <recommendedName>
        <fullName evidence="4">phosphoglycolate phosphatase</fullName>
        <ecNumber evidence="4">3.1.3.18</ecNumber>
    </recommendedName>
</protein>
<dbReference type="SUPFAM" id="SSF56784">
    <property type="entry name" value="HAD-like"/>
    <property type="match status" value="1"/>
</dbReference>
<keyword evidence="6" id="KW-1185">Reference proteome</keyword>
<comment type="pathway">
    <text evidence="2">Organic acid metabolism; glycolate biosynthesis; glycolate from 2-phosphoglycolate: step 1/1.</text>
</comment>
<accession>H3KCW7</accession>
<dbReference type="InterPro" id="IPR023214">
    <property type="entry name" value="HAD_sf"/>
</dbReference>
<comment type="catalytic activity">
    <reaction evidence="1">
        <text>2-phosphoglycolate + H2O = glycolate + phosphate</text>
        <dbReference type="Rhea" id="RHEA:14369"/>
        <dbReference type="ChEBI" id="CHEBI:15377"/>
        <dbReference type="ChEBI" id="CHEBI:29805"/>
        <dbReference type="ChEBI" id="CHEBI:43474"/>
        <dbReference type="ChEBI" id="CHEBI:58033"/>
        <dbReference type="EC" id="3.1.3.18"/>
    </reaction>
</comment>
<dbReference type="HOGENOM" id="CLU_045011_13_1_4"/>
<gene>
    <name evidence="5" type="ORF">HMPREF9440_00571</name>
</gene>
<organism evidence="5 6">
    <name type="scientific">Sutterella parvirubra YIT 11816</name>
    <dbReference type="NCBI Taxonomy" id="762967"/>
    <lineage>
        <taxon>Bacteria</taxon>
        <taxon>Pseudomonadati</taxon>
        <taxon>Pseudomonadota</taxon>
        <taxon>Betaproteobacteria</taxon>
        <taxon>Burkholderiales</taxon>
        <taxon>Sutterellaceae</taxon>
        <taxon>Sutterella</taxon>
    </lineage>
</organism>
<dbReference type="PANTHER" id="PTHR43434">
    <property type="entry name" value="PHOSPHOGLYCOLATE PHOSPHATASE"/>
    <property type="match status" value="1"/>
</dbReference>
<evidence type="ECO:0000313" key="6">
    <source>
        <dbReference type="Proteomes" id="UP000004956"/>
    </source>
</evidence>
<dbReference type="EC" id="3.1.3.18" evidence="4"/>
<dbReference type="GO" id="GO:0008967">
    <property type="term" value="F:phosphoglycolate phosphatase activity"/>
    <property type="evidence" value="ECO:0007669"/>
    <property type="project" value="UniProtKB-EC"/>
</dbReference>